<dbReference type="NCBIfam" id="NF002150">
    <property type="entry name" value="PRK00982.1-4"/>
    <property type="match status" value="1"/>
</dbReference>
<keyword evidence="1 3" id="KW-0596">Phosphopantetheine</keyword>
<evidence type="ECO:0000256" key="2">
    <source>
        <dbReference type="ARBA" id="ARBA00022553"/>
    </source>
</evidence>
<keyword evidence="3" id="KW-0275">Fatty acid biosynthesis</keyword>
<keyword evidence="2 3" id="KW-0597">Phosphoprotein</keyword>
<comment type="pathway">
    <text evidence="3 5">Lipid metabolism; fatty acid biosynthesis.</text>
</comment>
<dbReference type="PROSITE" id="PS50075">
    <property type="entry name" value="CARRIER"/>
    <property type="match status" value="1"/>
</dbReference>
<evidence type="ECO:0000313" key="7">
    <source>
        <dbReference type="EMBL" id="XCA33781.1"/>
    </source>
</evidence>
<feature type="domain" description="Carrier" evidence="6">
    <location>
        <begin position="11"/>
        <end position="85"/>
    </location>
</feature>
<keyword evidence="3" id="KW-0963">Cytoplasm</keyword>
<dbReference type="GO" id="GO:0005737">
    <property type="term" value="C:cytoplasm"/>
    <property type="evidence" value="ECO:0007669"/>
    <property type="project" value="UniProtKB-SubCell"/>
</dbReference>
<dbReference type="GO" id="GO:0000035">
    <property type="term" value="F:acyl binding"/>
    <property type="evidence" value="ECO:0007669"/>
    <property type="project" value="TreeGrafter"/>
</dbReference>
<comment type="PTM">
    <text evidence="5">4'-phosphopantetheine is transferred from CoA to a specific serine of apo-ACP by acpS.</text>
</comment>
<dbReference type="NCBIfam" id="TIGR00517">
    <property type="entry name" value="acyl_carrier"/>
    <property type="match status" value="1"/>
</dbReference>
<dbReference type="PANTHER" id="PTHR20863">
    <property type="entry name" value="ACYL CARRIER PROTEIN"/>
    <property type="match status" value="1"/>
</dbReference>
<protein>
    <recommendedName>
        <fullName evidence="3 4">Acyl carrier protein</fullName>
        <shortName evidence="3">ACP</shortName>
    </recommendedName>
</protein>
<name>A0AAU7YJJ4_9RICK</name>
<proteinExistence type="inferred from homology"/>
<keyword evidence="3" id="KW-0276">Fatty acid metabolism</keyword>
<sequence>MNSELAKSTREDIEEKVKKIILEHISKDVDKFNSSSKLSEHGADSLDAVEIIMAAEEEFGIEIPDEDAQKMETMEQIVEYINSKKG</sequence>
<evidence type="ECO:0000256" key="4">
    <source>
        <dbReference type="NCBIfam" id="TIGR00517"/>
    </source>
</evidence>
<keyword evidence="3" id="KW-0443">Lipid metabolism</keyword>
<dbReference type="Gene3D" id="1.10.1200.10">
    <property type="entry name" value="ACP-like"/>
    <property type="match status" value="1"/>
</dbReference>
<dbReference type="GO" id="GO:0000036">
    <property type="term" value="F:acyl carrier activity"/>
    <property type="evidence" value="ECO:0007669"/>
    <property type="project" value="UniProtKB-UniRule"/>
</dbReference>
<dbReference type="SUPFAM" id="SSF47336">
    <property type="entry name" value="ACP-like"/>
    <property type="match status" value="1"/>
</dbReference>
<dbReference type="InterPro" id="IPR009081">
    <property type="entry name" value="PP-bd_ACP"/>
</dbReference>
<dbReference type="Pfam" id="PF00550">
    <property type="entry name" value="PP-binding"/>
    <property type="match status" value="1"/>
</dbReference>
<dbReference type="EMBL" id="CP158586">
    <property type="protein sequence ID" value="XCA33781.1"/>
    <property type="molecule type" value="Genomic_DNA"/>
</dbReference>
<dbReference type="NCBIfam" id="NF002148">
    <property type="entry name" value="PRK00982.1-2"/>
    <property type="match status" value="1"/>
</dbReference>
<comment type="function">
    <text evidence="3 5">Carrier of the growing fatty acid chain in fatty acid biosynthesis.</text>
</comment>
<dbReference type="PANTHER" id="PTHR20863:SF76">
    <property type="entry name" value="CARRIER DOMAIN-CONTAINING PROTEIN"/>
    <property type="match status" value="1"/>
</dbReference>
<evidence type="ECO:0000259" key="6">
    <source>
        <dbReference type="PROSITE" id="PS50075"/>
    </source>
</evidence>
<comment type="PTM">
    <text evidence="3">4'-phosphopantetheine is transferred from CoA to a specific serine of apo-ACP by AcpS. This modification is essential for activity because fatty acids are bound in thioester linkage to the sulfhydryl of the prosthetic group.</text>
</comment>
<dbReference type="HAMAP" id="MF_01217">
    <property type="entry name" value="Acyl_carrier"/>
    <property type="match status" value="1"/>
</dbReference>
<reference evidence="7" key="1">
    <citation type="submission" date="2024-06" db="EMBL/GenBank/DDBJ databases">
        <title>Genome assembly of the Polyergus mexicanus.</title>
        <authorList>
            <person name="Cash E."/>
            <person name="Tustsui N.D."/>
            <person name="Ward P."/>
            <person name="Nguyen O."/>
            <person name="Sahasrabudhe R."/>
            <person name="Fairbairn C.W."/>
            <person name="Seligmann W.E."/>
            <person name="Sacco S."/>
            <person name="Beraut E."/>
            <person name="Miller C."/>
            <person name="Toffelmier E."/>
            <person name="Shaffer H.B."/>
        </authorList>
    </citation>
    <scope>NUCLEOTIDE SEQUENCE</scope>
    <source>
        <strain evidence="7">NDT 795.1</strain>
    </source>
</reference>
<dbReference type="AlphaFoldDB" id="A0AAU7YJJ4"/>
<evidence type="ECO:0000256" key="3">
    <source>
        <dbReference type="HAMAP-Rule" id="MF_01217"/>
    </source>
</evidence>
<feature type="modified residue" description="O-(pantetheine 4'-phosphoryl)serine" evidence="3">
    <location>
        <position position="45"/>
    </location>
</feature>
<dbReference type="InterPro" id="IPR003231">
    <property type="entry name" value="ACP"/>
</dbReference>
<evidence type="ECO:0000256" key="5">
    <source>
        <dbReference type="RuleBase" id="RU003545"/>
    </source>
</evidence>
<gene>
    <name evidence="3 7" type="primary">acpP</name>
    <name evidence="7" type="ORF">ABS808_02065</name>
</gene>
<accession>A0AAU7YJJ4</accession>
<comment type="subcellular location">
    <subcellularLocation>
        <location evidence="3">Cytoplasm</location>
    </subcellularLocation>
</comment>
<dbReference type="InterPro" id="IPR036736">
    <property type="entry name" value="ACP-like_sf"/>
</dbReference>
<comment type="similarity">
    <text evidence="3">Belongs to the acyl carrier protein (ACP) family.</text>
</comment>
<evidence type="ECO:0000256" key="1">
    <source>
        <dbReference type="ARBA" id="ARBA00022450"/>
    </source>
</evidence>
<organism evidence="7">
    <name type="scientific">Wolbachia endosymbiont of Polyergus mexicanus</name>
    <dbReference type="NCBI Taxonomy" id="3171167"/>
    <lineage>
        <taxon>Bacteria</taxon>
        <taxon>Pseudomonadati</taxon>
        <taxon>Pseudomonadota</taxon>
        <taxon>Alphaproteobacteria</taxon>
        <taxon>Rickettsiales</taxon>
        <taxon>Anaplasmataceae</taxon>
        <taxon>Wolbachieae</taxon>
        <taxon>Wolbachia</taxon>
    </lineage>
</organism>
<keyword evidence="3" id="KW-0444">Lipid biosynthesis</keyword>